<dbReference type="Proteomes" id="UP000823989">
    <property type="component" value="Unassembled WGS sequence"/>
</dbReference>
<evidence type="ECO:0000313" key="2">
    <source>
        <dbReference type="Proteomes" id="UP000823989"/>
    </source>
</evidence>
<reference evidence="1" key="1">
    <citation type="journal article" date="2021" name="PeerJ">
        <title>Extensive microbial diversity within the chicken gut microbiome revealed by metagenomics and culture.</title>
        <authorList>
            <person name="Gilroy R."/>
            <person name="Ravi A."/>
            <person name="Getino M."/>
            <person name="Pursley I."/>
            <person name="Horton D.L."/>
            <person name="Alikhan N.F."/>
            <person name="Baker D."/>
            <person name="Gharbi K."/>
            <person name="Hall N."/>
            <person name="Watson M."/>
            <person name="Adriaenssens E.M."/>
            <person name="Foster-Nyarko E."/>
            <person name="Jarju S."/>
            <person name="Secka A."/>
            <person name="Antonio M."/>
            <person name="Oren A."/>
            <person name="Chaudhuri R.R."/>
            <person name="La Ragione R."/>
            <person name="Hildebrand F."/>
            <person name="Pallen M.J."/>
        </authorList>
    </citation>
    <scope>NUCLEOTIDE SEQUENCE</scope>
    <source>
        <strain evidence="1">ChiHjej13B12-752</strain>
    </source>
</reference>
<name>A0A9D1U0N8_9STAP</name>
<gene>
    <name evidence="1" type="ORF">H9891_09850</name>
</gene>
<evidence type="ECO:0000313" key="1">
    <source>
        <dbReference type="EMBL" id="HIW13442.1"/>
    </source>
</evidence>
<dbReference type="AlphaFoldDB" id="A0A9D1U0N8"/>
<proteinExistence type="predicted"/>
<organism evidence="1 2">
    <name type="scientific">Candidatus Salinicoccus stercoripullorum</name>
    <dbReference type="NCBI Taxonomy" id="2838756"/>
    <lineage>
        <taxon>Bacteria</taxon>
        <taxon>Bacillati</taxon>
        <taxon>Bacillota</taxon>
        <taxon>Bacilli</taxon>
        <taxon>Bacillales</taxon>
        <taxon>Staphylococcaceae</taxon>
        <taxon>Salinicoccus</taxon>
    </lineage>
</organism>
<comment type="caution">
    <text evidence="1">The sequence shown here is derived from an EMBL/GenBank/DDBJ whole genome shotgun (WGS) entry which is preliminary data.</text>
</comment>
<protein>
    <submittedName>
        <fullName evidence="1">Uncharacterized protein</fullName>
    </submittedName>
</protein>
<sequence>MNGLKLLLDLNTETDNLYVETDMEARAMYQIFGFGPLEEENVSDDPRKITFEAGGRNALAGISKPDVDYLLGASIITFGTDTVCIYEFENKKLSGLEKAGDDLYEISLKEQTSIENGSVAEMLSSEFYSLEYDDTRDDLPLSTNRLLIFLFGEKERIYRDGILADGKYDGFIETVNRFMEDYDVEFEQSEGTELVLSTVYLMREYLNQDWEQVYGLLEKR</sequence>
<reference evidence="1" key="2">
    <citation type="submission" date="2021-04" db="EMBL/GenBank/DDBJ databases">
        <authorList>
            <person name="Gilroy R."/>
        </authorList>
    </citation>
    <scope>NUCLEOTIDE SEQUENCE</scope>
    <source>
        <strain evidence="1">ChiHjej13B12-752</strain>
    </source>
</reference>
<accession>A0A9D1U0N8</accession>
<dbReference type="EMBL" id="DXHR01000033">
    <property type="protein sequence ID" value="HIW13442.1"/>
    <property type="molecule type" value="Genomic_DNA"/>
</dbReference>